<evidence type="ECO:0008006" key="3">
    <source>
        <dbReference type="Google" id="ProtNLM"/>
    </source>
</evidence>
<dbReference type="PANTHER" id="PTHR35335">
    <property type="entry name" value="UPF0716 PROTEIN FXSA"/>
    <property type="match status" value="1"/>
</dbReference>
<dbReference type="AlphaFoldDB" id="A0A1W1C7L3"/>
<name>A0A1W1C7L3_9ZZZZ</name>
<dbReference type="InterPro" id="IPR007313">
    <property type="entry name" value="FxsA"/>
</dbReference>
<gene>
    <name evidence="2" type="ORF">MNB_SV-3-1093</name>
</gene>
<dbReference type="PANTHER" id="PTHR35335:SF1">
    <property type="entry name" value="UPF0716 PROTEIN FXSA"/>
    <property type="match status" value="1"/>
</dbReference>
<protein>
    <recommendedName>
        <fullName evidence="3">FxsA protein</fullName>
    </recommendedName>
</protein>
<sequence>MVVLIVPFLLLELYLSLSVGEHIGFMWSALWIVASMMLGFRLLQSSPLSMLGNINAVKSGKLSMKNFQNAATSYLAAAILLIIPGVLSDFLGLIALVYTFYLQFIAKITPESANNNFKKQGDDNVIDVEIIDE</sequence>
<organism evidence="2">
    <name type="scientific">hydrothermal vent metagenome</name>
    <dbReference type="NCBI Taxonomy" id="652676"/>
    <lineage>
        <taxon>unclassified sequences</taxon>
        <taxon>metagenomes</taxon>
        <taxon>ecological metagenomes</taxon>
    </lineage>
</organism>
<dbReference type="EMBL" id="FPHI01000022">
    <property type="protein sequence ID" value="SFV61702.1"/>
    <property type="molecule type" value="Genomic_DNA"/>
</dbReference>
<accession>A0A1W1C7L3</accession>
<keyword evidence="1" id="KW-0812">Transmembrane</keyword>
<evidence type="ECO:0000313" key="2">
    <source>
        <dbReference type="EMBL" id="SFV61702.1"/>
    </source>
</evidence>
<dbReference type="GO" id="GO:0016020">
    <property type="term" value="C:membrane"/>
    <property type="evidence" value="ECO:0007669"/>
    <property type="project" value="InterPro"/>
</dbReference>
<keyword evidence="1" id="KW-1133">Transmembrane helix</keyword>
<keyword evidence="1" id="KW-0472">Membrane</keyword>
<feature type="transmembrane region" description="Helical" evidence="1">
    <location>
        <begin position="74"/>
        <end position="101"/>
    </location>
</feature>
<proteinExistence type="predicted"/>
<reference evidence="2" key="1">
    <citation type="submission" date="2016-10" db="EMBL/GenBank/DDBJ databases">
        <authorList>
            <person name="de Groot N.N."/>
        </authorList>
    </citation>
    <scope>NUCLEOTIDE SEQUENCE</scope>
</reference>
<dbReference type="Pfam" id="PF04186">
    <property type="entry name" value="FxsA"/>
    <property type="match status" value="1"/>
</dbReference>
<evidence type="ECO:0000256" key="1">
    <source>
        <dbReference type="SAM" id="Phobius"/>
    </source>
</evidence>
<dbReference type="NCBIfam" id="NF008528">
    <property type="entry name" value="PRK11463.1-2"/>
    <property type="match status" value="1"/>
</dbReference>